<comment type="caution">
    <text evidence="1">The sequence shown here is derived from an EMBL/GenBank/DDBJ whole genome shotgun (WGS) entry which is preliminary data.</text>
</comment>
<gene>
    <name evidence="1" type="ORF">CDAR_369411</name>
</gene>
<sequence>MALVRSDCRMSRDIRKARIHPILRIVMTLVTKVTSACGIDSVATLSLDVVYLVESRRGLETGYTNPLCHSMQDKTFKKTEVMPGELEPPAKEDNWAIQ</sequence>
<accession>A0AAV4RXL0</accession>
<evidence type="ECO:0000313" key="1">
    <source>
        <dbReference type="EMBL" id="GIY26155.1"/>
    </source>
</evidence>
<name>A0AAV4RXL0_9ARAC</name>
<dbReference type="AlphaFoldDB" id="A0AAV4RXL0"/>
<proteinExistence type="predicted"/>
<protein>
    <submittedName>
        <fullName evidence="1">Uncharacterized protein</fullName>
    </submittedName>
</protein>
<reference evidence="1 2" key="1">
    <citation type="submission" date="2021-06" db="EMBL/GenBank/DDBJ databases">
        <title>Caerostris darwini draft genome.</title>
        <authorList>
            <person name="Kono N."/>
            <person name="Arakawa K."/>
        </authorList>
    </citation>
    <scope>NUCLEOTIDE SEQUENCE [LARGE SCALE GENOMIC DNA]</scope>
</reference>
<keyword evidence="2" id="KW-1185">Reference proteome</keyword>
<organism evidence="1 2">
    <name type="scientific">Caerostris darwini</name>
    <dbReference type="NCBI Taxonomy" id="1538125"/>
    <lineage>
        <taxon>Eukaryota</taxon>
        <taxon>Metazoa</taxon>
        <taxon>Ecdysozoa</taxon>
        <taxon>Arthropoda</taxon>
        <taxon>Chelicerata</taxon>
        <taxon>Arachnida</taxon>
        <taxon>Araneae</taxon>
        <taxon>Araneomorphae</taxon>
        <taxon>Entelegynae</taxon>
        <taxon>Araneoidea</taxon>
        <taxon>Araneidae</taxon>
        <taxon>Caerostris</taxon>
    </lineage>
</organism>
<evidence type="ECO:0000313" key="2">
    <source>
        <dbReference type="Proteomes" id="UP001054837"/>
    </source>
</evidence>
<dbReference type="EMBL" id="BPLQ01006913">
    <property type="protein sequence ID" value="GIY26155.1"/>
    <property type="molecule type" value="Genomic_DNA"/>
</dbReference>
<dbReference type="Proteomes" id="UP001054837">
    <property type="component" value="Unassembled WGS sequence"/>
</dbReference>